<dbReference type="NCBIfam" id="TIGR03344">
    <property type="entry name" value="VI_effect_Hcp1"/>
    <property type="match status" value="1"/>
</dbReference>
<dbReference type="EMBL" id="NWVC01000008">
    <property type="protein sequence ID" value="PCG13357.1"/>
    <property type="molecule type" value="Genomic_DNA"/>
</dbReference>
<sequence>MAVDMFLKLDGIKGESTDSKHKDEINIHSFTFGVHQTGASSAGGGSGAGKAHFDDIQISKAADLASPNLMLACATGQHIKEAKITVRKAGGQQEEFYIVTLSDLIVSSMQNTGTGSDNPTEMLTMNYSKVKFDYKPQKADGTLGGVSTAGYDIKANKKI</sequence>
<dbReference type="InterPro" id="IPR008514">
    <property type="entry name" value="T6SS_Hcp"/>
</dbReference>
<dbReference type="PANTHER" id="PTHR36152">
    <property type="entry name" value="CYTOPLASMIC PROTEIN-RELATED"/>
    <property type="match status" value="1"/>
</dbReference>
<dbReference type="InterPro" id="IPR036624">
    <property type="entry name" value="Hcp1-lik_sf"/>
</dbReference>
<dbReference type="PANTHER" id="PTHR36152:SF5">
    <property type="entry name" value="PROTEIN HCP1"/>
    <property type="match status" value="1"/>
</dbReference>
<dbReference type="Gene3D" id="2.30.110.20">
    <property type="entry name" value="Hcp1-like"/>
    <property type="match status" value="1"/>
</dbReference>
<gene>
    <name evidence="1" type="ORF">COA07_14350</name>
</gene>
<dbReference type="InterPro" id="IPR053165">
    <property type="entry name" value="HSI-I_assembly_Hcp1"/>
</dbReference>
<name>A0A2A4I306_9SPHN</name>
<dbReference type="SUPFAM" id="SSF141452">
    <property type="entry name" value="Hcp1-like"/>
    <property type="match status" value="1"/>
</dbReference>
<accession>A0A2A4I306</accession>
<dbReference type="Pfam" id="PF05638">
    <property type="entry name" value="T6SS_HCP"/>
    <property type="match status" value="1"/>
</dbReference>
<evidence type="ECO:0000313" key="2">
    <source>
        <dbReference type="Proteomes" id="UP000218323"/>
    </source>
</evidence>
<protein>
    <submittedName>
        <fullName evidence="1">Type VI secretion system tube protein Hcp</fullName>
    </submittedName>
</protein>
<evidence type="ECO:0000313" key="1">
    <source>
        <dbReference type="EMBL" id="PCG13357.1"/>
    </source>
</evidence>
<keyword evidence="2" id="KW-1185">Reference proteome</keyword>
<dbReference type="AlphaFoldDB" id="A0A2A4I306"/>
<comment type="caution">
    <text evidence="1">The sequence shown here is derived from an EMBL/GenBank/DDBJ whole genome shotgun (WGS) entry which is preliminary data.</text>
</comment>
<dbReference type="Proteomes" id="UP000218323">
    <property type="component" value="Unassembled WGS sequence"/>
</dbReference>
<organism evidence="1 2">
    <name type="scientific">Sphingomonas adhaesiva</name>
    <dbReference type="NCBI Taxonomy" id="28212"/>
    <lineage>
        <taxon>Bacteria</taxon>
        <taxon>Pseudomonadati</taxon>
        <taxon>Pseudomonadota</taxon>
        <taxon>Alphaproteobacteria</taxon>
        <taxon>Sphingomonadales</taxon>
        <taxon>Sphingomonadaceae</taxon>
        <taxon>Sphingomonas</taxon>
    </lineage>
</organism>
<reference evidence="1 2" key="1">
    <citation type="submission" date="2017-09" db="EMBL/GenBank/DDBJ databases">
        <title>Sphingomonas adhaesiva DSM 7418, whole genome shotgun sequence.</title>
        <authorList>
            <person name="Feng G."/>
            <person name="Zhu H."/>
        </authorList>
    </citation>
    <scope>NUCLEOTIDE SEQUENCE [LARGE SCALE GENOMIC DNA]</scope>
    <source>
        <strain evidence="1 2">DSM 7418</strain>
    </source>
</reference>
<proteinExistence type="predicted"/>